<dbReference type="Pfam" id="PF08327">
    <property type="entry name" value="AHSA1"/>
    <property type="match status" value="1"/>
</dbReference>
<dbReference type="SUPFAM" id="SSF55961">
    <property type="entry name" value="Bet v1-like"/>
    <property type="match status" value="1"/>
</dbReference>
<evidence type="ECO:0000313" key="4">
    <source>
        <dbReference type="Proteomes" id="UP000234345"/>
    </source>
</evidence>
<reference evidence="3 4" key="1">
    <citation type="submission" date="2017-10" db="EMBL/GenBank/DDBJ databases">
        <authorList>
            <person name="Regsiter A."/>
            <person name="William W."/>
        </authorList>
    </citation>
    <scope>NUCLEOTIDE SEQUENCE [LARGE SCALE GENOMIC DNA]</scope>
    <source>
        <strain evidence="3 4">CFBP6991</strain>
    </source>
</reference>
<gene>
    <name evidence="3" type="ORF">XFF6991_570157</name>
</gene>
<protein>
    <submittedName>
        <fullName evidence="3">Activator of Hsp90 ATPase 1-like protein</fullName>
    </submittedName>
</protein>
<comment type="caution">
    <text evidence="3">The sequence shown here is derived from an EMBL/GenBank/DDBJ whole genome shotgun (WGS) entry which is preliminary data.</text>
</comment>
<dbReference type="InterPro" id="IPR013538">
    <property type="entry name" value="ASHA1/2-like_C"/>
</dbReference>
<dbReference type="AlphaFoldDB" id="A0A7Z7J3C5"/>
<evidence type="ECO:0000313" key="3">
    <source>
        <dbReference type="EMBL" id="SOO26592.1"/>
    </source>
</evidence>
<dbReference type="CDD" id="cd07814">
    <property type="entry name" value="SRPBCC_CalC_Aha1-like"/>
    <property type="match status" value="1"/>
</dbReference>
<dbReference type="Gene3D" id="3.30.530.20">
    <property type="match status" value="1"/>
</dbReference>
<sequence length="115" mass="13255">MEMKTSDSLVSILAPVSKVWKALTVPELVKQWQYGSDLLTTWEVGTPIVFRNEWNGQVLEQKGTVLEFLPESRLKYSLFFPRPDLQDIPEHYFFMTYVLTESDGSSSLLESPRIP</sequence>
<proteinExistence type="inferred from homology"/>
<comment type="similarity">
    <text evidence="1">Belongs to the AHA1 family.</text>
</comment>
<accession>A0A7Z7J3C5</accession>
<name>A0A7Z7J3C5_XANCH</name>
<feature type="domain" description="Activator of Hsp90 ATPase homologue 1/2-like C-terminal" evidence="2">
    <location>
        <begin position="14"/>
        <end position="106"/>
    </location>
</feature>
<evidence type="ECO:0000259" key="2">
    <source>
        <dbReference type="Pfam" id="PF08327"/>
    </source>
</evidence>
<evidence type="ECO:0000256" key="1">
    <source>
        <dbReference type="ARBA" id="ARBA00006817"/>
    </source>
</evidence>
<dbReference type="Proteomes" id="UP000234345">
    <property type="component" value="Unassembled WGS sequence"/>
</dbReference>
<dbReference type="InterPro" id="IPR023393">
    <property type="entry name" value="START-like_dom_sf"/>
</dbReference>
<organism evidence="3 4">
    <name type="scientific">Xanthomonas campestris pv. phaseoli</name>
    <dbReference type="NCBI Taxonomy" id="317013"/>
    <lineage>
        <taxon>Bacteria</taxon>
        <taxon>Pseudomonadati</taxon>
        <taxon>Pseudomonadota</taxon>
        <taxon>Gammaproteobacteria</taxon>
        <taxon>Lysobacterales</taxon>
        <taxon>Lysobacteraceae</taxon>
        <taxon>Xanthomonas</taxon>
    </lineage>
</organism>
<dbReference type="EMBL" id="OCZC01000085">
    <property type="protein sequence ID" value="SOO26592.1"/>
    <property type="molecule type" value="Genomic_DNA"/>
</dbReference>